<accession>A0A1Y1QEI3</accession>
<comment type="caution">
    <text evidence="1">The sequence shown here is derived from an EMBL/GenBank/DDBJ whole genome shotgun (WGS) entry which is preliminary data.</text>
</comment>
<dbReference type="EMBL" id="MTEJ01000394">
    <property type="protein sequence ID" value="OQX03603.1"/>
    <property type="molecule type" value="Genomic_DNA"/>
</dbReference>
<sequence length="110" mass="13009">MNAFFQWIRRWFSPRKTLIEPKPVHVFEKIPEQPVSPIEQVHQEIESTCHQIEQSIESIRSGIRSDKSNAGTELLRCKQLIAHLENAMYTQPLKYRIITHCNNTLCHYLH</sequence>
<evidence type="ECO:0000313" key="2">
    <source>
        <dbReference type="Proteomes" id="UP000192491"/>
    </source>
</evidence>
<dbReference type="AlphaFoldDB" id="A0A1Y1QEI3"/>
<evidence type="ECO:0000313" key="1">
    <source>
        <dbReference type="EMBL" id="OQX03603.1"/>
    </source>
</evidence>
<organism evidence="1 2">
    <name type="scientific">Thiothrix lacustris</name>
    <dbReference type="NCBI Taxonomy" id="525917"/>
    <lineage>
        <taxon>Bacteria</taxon>
        <taxon>Pseudomonadati</taxon>
        <taxon>Pseudomonadota</taxon>
        <taxon>Gammaproteobacteria</taxon>
        <taxon>Thiotrichales</taxon>
        <taxon>Thiotrichaceae</taxon>
        <taxon>Thiothrix</taxon>
    </lineage>
</organism>
<reference evidence="1 2" key="1">
    <citation type="submission" date="2017-01" db="EMBL/GenBank/DDBJ databases">
        <title>Novel large sulfur bacteria in the metagenomes of groundwater-fed chemosynthetic microbial mats in the Lake Huron basin.</title>
        <authorList>
            <person name="Sharrar A.M."/>
            <person name="Flood B.E."/>
            <person name="Bailey J.V."/>
            <person name="Jones D.S."/>
            <person name="Biddanda B."/>
            <person name="Ruberg S.A."/>
            <person name="Marcus D.N."/>
            <person name="Dick G.J."/>
        </authorList>
    </citation>
    <scope>NUCLEOTIDE SEQUENCE [LARGE SCALE GENOMIC DNA]</scope>
    <source>
        <strain evidence="1">A8</strain>
    </source>
</reference>
<gene>
    <name evidence="1" type="ORF">BWK73_38995</name>
</gene>
<name>A0A1Y1QEI3_9GAMM</name>
<dbReference type="Proteomes" id="UP000192491">
    <property type="component" value="Unassembled WGS sequence"/>
</dbReference>
<protein>
    <submittedName>
        <fullName evidence="1">Uncharacterized protein</fullName>
    </submittedName>
</protein>
<proteinExistence type="predicted"/>